<protein>
    <submittedName>
        <fullName evidence="1">Uncharacterized protein</fullName>
    </submittedName>
</protein>
<keyword evidence="2" id="KW-1185">Reference proteome</keyword>
<comment type="caution">
    <text evidence="1">The sequence shown here is derived from an EMBL/GenBank/DDBJ whole genome shotgun (WGS) entry which is preliminary data.</text>
</comment>
<evidence type="ECO:0000313" key="2">
    <source>
        <dbReference type="Proteomes" id="UP000821845"/>
    </source>
</evidence>
<gene>
    <name evidence="1" type="ORF">HPB50_003527</name>
</gene>
<dbReference type="Proteomes" id="UP000821845">
    <property type="component" value="Chromosome 7"/>
</dbReference>
<reference evidence="1" key="1">
    <citation type="submission" date="2020-05" db="EMBL/GenBank/DDBJ databases">
        <title>Large-scale comparative analyses of tick genomes elucidate their genetic diversity and vector capacities.</title>
        <authorList>
            <person name="Jia N."/>
            <person name="Wang J."/>
            <person name="Shi W."/>
            <person name="Du L."/>
            <person name="Sun Y."/>
            <person name="Zhan W."/>
            <person name="Jiang J."/>
            <person name="Wang Q."/>
            <person name="Zhang B."/>
            <person name="Ji P."/>
            <person name="Sakyi L.B."/>
            <person name="Cui X."/>
            <person name="Yuan T."/>
            <person name="Jiang B."/>
            <person name="Yang W."/>
            <person name="Lam T.T.-Y."/>
            <person name="Chang Q."/>
            <person name="Ding S."/>
            <person name="Wang X."/>
            <person name="Zhu J."/>
            <person name="Ruan X."/>
            <person name="Zhao L."/>
            <person name="Wei J."/>
            <person name="Que T."/>
            <person name="Du C."/>
            <person name="Cheng J."/>
            <person name="Dai P."/>
            <person name="Han X."/>
            <person name="Huang E."/>
            <person name="Gao Y."/>
            <person name="Liu J."/>
            <person name="Shao H."/>
            <person name="Ye R."/>
            <person name="Li L."/>
            <person name="Wei W."/>
            <person name="Wang X."/>
            <person name="Wang C."/>
            <person name="Yang T."/>
            <person name="Huo Q."/>
            <person name="Li W."/>
            <person name="Guo W."/>
            <person name="Chen H."/>
            <person name="Zhou L."/>
            <person name="Ni X."/>
            <person name="Tian J."/>
            <person name="Zhou Y."/>
            <person name="Sheng Y."/>
            <person name="Liu T."/>
            <person name="Pan Y."/>
            <person name="Xia L."/>
            <person name="Li J."/>
            <person name="Zhao F."/>
            <person name="Cao W."/>
        </authorList>
    </citation>
    <scope>NUCLEOTIDE SEQUENCE</scope>
    <source>
        <strain evidence="1">Hyas-2018</strain>
    </source>
</reference>
<proteinExistence type="predicted"/>
<sequence length="290" mass="32850">MRPEKKTPSALDYDIDSDYDIETDEDGLSSICGLNDWDPLYFKQTPPPQHHMRVRRDILDVVTNPPPGVHVVPVDSKADSIHALVMGPTDTPYEGGFFHFLMQCPQQYPFKPPRVRLMTTGGGSVRFSPNLCSTGMVSLAMLGTTQGEPWSPRLRLENVLGSIKSLLSKEPYFDQPGVYRETWEGESERYSRAVRHETVRVAVCDAVEACLNGSSQCPPYLGEVMMNSFLDSYDKYVDVVESNMQLTRTVMCDQYGDPVGEYRYDTLLWRLRKLKRAVQEMLKPVPKAIT</sequence>
<accession>A0ACB7RS91</accession>
<dbReference type="EMBL" id="CM023487">
    <property type="protein sequence ID" value="KAH6925328.1"/>
    <property type="molecule type" value="Genomic_DNA"/>
</dbReference>
<name>A0ACB7RS91_HYAAI</name>
<evidence type="ECO:0000313" key="1">
    <source>
        <dbReference type="EMBL" id="KAH6925328.1"/>
    </source>
</evidence>
<organism evidence="1 2">
    <name type="scientific">Hyalomma asiaticum</name>
    <name type="common">Tick</name>
    <dbReference type="NCBI Taxonomy" id="266040"/>
    <lineage>
        <taxon>Eukaryota</taxon>
        <taxon>Metazoa</taxon>
        <taxon>Ecdysozoa</taxon>
        <taxon>Arthropoda</taxon>
        <taxon>Chelicerata</taxon>
        <taxon>Arachnida</taxon>
        <taxon>Acari</taxon>
        <taxon>Parasitiformes</taxon>
        <taxon>Ixodida</taxon>
        <taxon>Ixodoidea</taxon>
        <taxon>Ixodidae</taxon>
        <taxon>Hyalomminae</taxon>
        <taxon>Hyalomma</taxon>
    </lineage>
</organism>